<dbReference type="Proteomes" id="UP001309876">
    <property type="component" value="Unassembled WGS sequence"/>
</dbReference>
<proteinExistence type="predicted"/>
<feature type="compositionally biased region" description="Acidic residues" evidence="2">
    <location>
        <begin position="174"/>
        <end position="185"/>
    </location>
</feature>
<dbReference type="AlphaFoldDB" id="A0AAN7Y9U5"/>
<evidence type="ECO:0000313" key="4">
    <source>
        <dbReference type="Proteomes" id="UP001309876"/>
    </source>
</evidence>
<feature type="compositionally biased region" description="Basic and acidic residues" evidence="2">
    <location>
        <begin position="30"/>
        <end position="48"/>
    </location>
</feature>
<protein>
    <recommendedName>
        <fullName evidence="5">Myb-like domain-containing protein</fullName>
    </recommendedName>
</protein>
<feature type="region of interest" description="Disordered" evidence="2">
    <location>
        <begin position="1"/>
        <end position="238"/>
    </location>
</feature>
<keyword evidence="1" id="KW-0175">Coiled coil</keyword>
<sequence length="623" mass="70498">MASGSSAPVSIGKRRREVDEAAATPNKRRLISDEKQQEEKPTLEDKAVKTGARKSRTSLQQTKGTQVTPNENQQHGNTGNQHESSHASPVEAPEHRQKPRAKKILKRFKQIKTQTASPFQGQGEVMLKKPTGAILTSNNTPAKTERGKRRRSLARLQRTNIWDLPKTSAPPNEDLPDDELVEEADERSHSPEQELEDVDSGGEGYQDIADEETEDTGTDEEHESTVPKASQKPKGRLLLTEEEKRAKKKAIAKQQQENLEETEAARLIELGKHCERFMRGIGDSVWHLGGQGCWSKMGGAANMITSMVAPNKDMGTERSRAVWEHLEELSRIFLGKEGVEPTTIDNILQRLDKSTTRSTLMEVQPSAPGDRTVVDTFEYLIPRSVQVLKHALRGSLQLHSKRSLKQLQSLVDISRRLCNTARGWRPKPSTLEGGIRRHVRNDIQPNLRKISHFVNNHLRVLADAALRKQELRQLEKEQLRAKAEMRRLKEEIRMRMVSQHVTSNSHSRSAHMEAEDTDEILDDEPSEPIPQSTTMPQGQASQGTFVHNSEQWTEEEEKALLGGLQTFQAGDRYVRIRSMCPTLSSKSIDQCKARAQYYRRMCRAKLEQHAADGDHRFDWLELV</sequence>
<keyword evidence="4" id="KW-1185">Reference proteome</keyword>
<feature type="compositionally biased region" description="Acidic residues" evidence="2">
    <location>
        <begin position="208"/>
        <end position="222"/>
    </location>
</feature>
<organism evidence="3 4">
    <name type="scientific">Lithohypha guttulata</name>
    <dbReference type="NCBI Taxonomy" id="1690604"/>
    <lineage>
        <taxon>Eukaryota</taxon>
        <taxon>Fungi</taxon>
        <taxon>Dikarya</taxon>
        <taxon>Ascomycota</taxon>
        <taxon>Pezizomycotina</taxon>
        <taxon>Eurotiomycetes</taxon>
        <taxon>Chaetothyriomycetidae</taxon>
        <taxon>Chaetothyriales</taxon>
        <taxon>Trichomeriaceae</taxon>
        <taxon>Lithohypha</taxon>
    </lineage>
</organism>
<evidence type="ECO:0008006" key="5">
    <source>
        <dbReference type="Google" id="ProtNLM"/>
    </source>
</evidence>
<feature type="compositionally biased region" description="Acidic residues" evidence="2">
    <location>
        <begin position="515"/>
        <end position="526"/>
    </location>
</feature>
<evidence type="ECO:0000256" key="2">
    <source>
        <dbReference type="SAM" id="MobiDB-lite"/>
    </source>
</evidence>
<reference evidence="3 4" key="1">
    <citation type="submission" date="2023-08" db="EMBL/GenBank/DDBJ databases">
        <title>Black Yeasts Isolated from many extreme environments.</title>
        <authorList>
            <person name="Coleine C."/>
            <person name="Stajich J.E."/>
            <person name="Selbmann L."/>
        </authorList>
    </citation>
    <scope>NUCLEOTIDE SEQUENCE [LARGE SCALE GENOMIC DNA]</scope>
    <source>
        <strain evidence="3 4">CCFEE 5910</strain>
    </source>
</reference>
<dbReference type="EMBL" id="JAVRRJ010000006">
    <property type="protein sequence ID" value="KAK5083913.1"/>
    <property type="molecule type" value="Genomic_DNA"/>
</dbReference>
<accession>A0AAN7Y9U5</accession>
<comment type="caution">
    <text evidence="3">The sequence shown here is derived from an EMBL/GenBank/DDBJ whole genome shotgun (WGS) entry which is preliminary data.</text>
</comment>
<evidence type="ECO:0000313" key="3">
    <source>
        <dbReference type="EMBL" id="KAK5083913.1"/>
    </source>
</evidence>
<feature type="compositionally biased region" description="Polar residues" evidence="2">
    <location>
        <begin position="57"/>
        <end position="82"/>
    </location>
</feature>
<gene>
    <name evidence="3" type="ORF">LTR05_006420</name>
</gene>
<feature type="compositionally biased region" description="Basic residues" evidence="2">
    <location>
        <begin position="97"/>
        <end position="110"/>
    </location>
</feature>
<evidence type="ECO:0000256" key="1">
    <source>
        <dbReference type="SAM" id="Coils"/>
    </source>
</evidence>
<dbReference type="Gene3D" id="1.10.10.60">
    <property type="entry name" value="Homeodomain-like"/>
    <property type="match status" value="1"/>
</dbReference>
<feature type="compositionally biased region" description="Polar residues" evidence="2">
    <location>
        <begin position="111"/>
        <end position="120"/>
    </location>
</feature>
<feature type="region of interest" description="Disordered" evidence="2">
    <location>
        <begin position="499"/>
        <end position="543"/>
    </location>
</feature>
<feature type="compositionally biased region" description="Polar residues" evidence="2">
    <location>
        <begin position="529"/>
        <end position="543"/>
    </location>
</feature>
<name>A0AAN7Y9U5_9EURO</name>
<feature type="coiled-coil region" evidence="1">
    <location>
        <begin position="464"/>
        <end position="491"/>
    </location>
</feature>